<dbReference type="HOGENOM" id="CLU_2499257_0_0_1"/>
<name>F8NXX0_SERL9</name>
<dbReference type="EMBL" id="GL945434">
    <property type="protein sequence ID" value="EGO24786.1"/>
    <property type="molecule type" value="Genomic_DNA"/>
</dbReference>
<sequence length="86" mass="9542">MFLSRLLRGRLEPLVTALPFGPEDCLKLPPALGEDRAVTGEGSSEEGLERKVPVKERKSLTTKIHITWKNPDEDCRALDAAIVDDE</sequence>
<gene>
    <name evidence="1" type="ORF">SERLADRAFT_390589</name>
</gene>
<dbReference type="Proteomes" id="UP000008064">
    <property type="component" value="Unassembled WGS sequence"/>
</dbReference>
<evidence type="ECO:0000313" key="1">
    <source>
        <dbReference type="EMBL" id="EGO24786.1"/>
    </source>
</evidence>
<dbReference type="AlphaFoldDB" id="F8NXX0"/>
<proteinExistence type="predicted"/>
<accession>F8NXX0</accession>
<evidence type="ECO:0000313" key="2">
    <source>
        <dbReference type="Proteomes" id="UP000008064"/>
    </source>
</evidence>
<dbReference type="GeneID" id="18811445"/>
<reference evidence="2" key="1">
    <citation type="journal article" date="2011" name="Science">
        <title>The plant cell wall-decomposing machinery underlies the functional diversity of forest fungi.</title>
        <authorList>
            <person name="Eastwood D.C."/>
            <person name="Floudas D."/>
            <person name="Binder M."/>
            <person name="Majcherczyk A."/>
            <person name="Schneider P."/>
            <person name="Aerts A."/>
            <person name="Asiegbu F.O."/>
            <person name="Baker S.E."/>
            <person name="Barry K."/>
            <person name="Bendiksby M."/>
            <person name="Blumentritt M."/>
            <person name="Coutinho P.M."/>
            <person name="Cullen D."/>
            <person name="de Vries R.P."/>
            <person name="Gathman A."/>
            <person name="Goodell B."/>
            <person name="Henrissat B."/>
            <person name="Ihrmark K."/>
            <person name="Kauserud H."/>
            <person name="Kohler A."/>
            <person name="LaButti K."/>
            <person name="Lapidus A."/>
            <person name="Lavin J.L."/>
            <person name="Lee Y.-H."/>
            <person name="Lindquist E."/>
            <person name="Lilly W."/>
            <person name="Lucas S."/>
            <person name="Morin E."/>
            <person name="Murat C."/>
            <person name="Oguiza J.A."/>
            <person name="Park J."/>
            <person name="Pisabarro A.G."/>
            <person name="Riley R."/>
            <person name="Rosling A."/>
            <person name="Salamov A."/>
            <person name="Schmidt O."/>
            <person name="Schmutz J."/>
            <person name="Skrede I."/>
            <person name="Stenlid J."/>
            <person name="Wiebenga A."/>
            <person name="Xie X."/>
            <person name="Kuees U."/>
            <person name="Hibbett D.S."/>
            <person name="Hoffmeister D."/>
            <person name="Hoegberg N."/>
            <person name="Martin F."/>
            <person name="Grigoriev I.V."/>
            <person name="Watkinson S.C."/>
        </authorList>
    </citation>
    <scope>NUCLEOTIDE SEQUENCE [LARGE SCALE GENOMIC DNA]</scope>
    <source>
        <strain evidence="2">S7.9</strain>
    </source>
</reference>
<organism evidence="2">
    <name type="scientific">Serpula lacrymans var. lacrymans (strain S7.9)</name>
    <name type="common">Dry rot fungus</name>
    <dbReference type="NCBI Taxonomy" id="578457"/>
    <lineage>
        <taxon>Eukaryota</taxon>
        <taxon>Fungi</taxon>
        <taxon>Dikarya</taxon>
        <taxon>Basidiomycota</taxon>
        <taxon>Agaricomycotina</taxon>
        <taxon>Agaricomycetes</taxon>
        <taxon>Agaricomycetidae</taxon>
        <taxon>Boletales</taxon>
        <taxon>Coniophorineae</taxon>
        <taxon>Serpulaceae</taxon>
        <taxon>Serpula</taxon>
    </lineage>
</organism>
<dbReference type="RefSeq" id="XP_007318805.1">
    <property type="nucleotide sequence ID" value="XM_007318743.1"/>
</dbReference>
<dbReference type="KEGG" id="sla:SERLADRAFT_390589"/>
<protein>
    <submittedName>
        <fullName evidence="1">Uncharacterized protein</fullName>
    </submittedName>
</protein>